<dbReference type="Pfam" id="PF09535">
    <property type="entry name" value="Gmx_para_CXXCG"/>
    <property type="match status" value="1"/>
</dbReference>
<keyword evidence="2" id="KW-1185">Reference proteome</keyword>
<dbReference type="Proteomes" id="UP000199181">
    <property type="component" value="Unassembled WGS sequence"/>
</dbReference>
<accession>A0A1I0CQI6</accession>
<evidence type="ECO:0000313" key="2">
    <source>
        <dbReference type="Proteomes" id="UP000199181"/>
    </source>
</evidence>
<proteinExistence type="predicted"/>
<evidence type="ECO:0000313" key="1">
    <source>
        <dbReference type="EMBL" id="SET21780.1"/>
    </source>
</evidence>
<protein>
    <submittedName>
        <fullName evidence="1">Myxococcus xanthus double-CXXCG motif paralogous family</fullName>
    </submittedName>
</protein>
<dbReference type="NCBIfam" id="TIGR02264">
    <property type="entry name" value="gmx_para_CXXCG"/>
    <property type="match status" value="1"/>
</dbReference>
<organism evidence="1 2">
    <name type="scientific">Stigmatella erecta</name>
    <dbReference type="NCBI Taxonomy" id="83460"/>
    <lineage>
        <taxon>Bacteria</taxon>
        <taxon>Pseudomonadati</taxon>
        <taxon>Myxococcota</taxon>
        <taxon>Myxococcia</taxon>
        <taxon>Myxococcales</taxon>
        <taxon>Cystobacterineae</taxon>
        <taxon>Archangiaceae</taxon>
        <taxon>Stigmatella</taxon>
    </lineage>
</organism>
<name>A0A1I0CQI6_9BACT</name>
<dbReference type="AlphaFoldDB" id="A0A1I0CQI6"/>
<dbReference type="EMBL" id="FOIJ01000002">
    <property type="protein sequence ID" value="SET21780.1"/>
    <property type="molecule type" value="Genomic_DNA"/>
</dbReference>
<gene>
    <name evidence="1" type="ORF">SAMN05443639_102209</name>
</gene>
<dbReference type="InterPro" id="IPR011750">
    <property type="entry name" value="Gmx_para_CXXCG"/>
</dbReference>
<sequence>MQNPWSLYVRREALERLQAAGVRGMQGCPMDVRFRAKHPPELMDLQLELCGSFHPDCLPRELDPPCLTCGRNKGFSLPNPMILTAGSLLIDRDMFRLADSPNVIVANERMAEAVRRMELDGVVFREIETR</sequence>
<reference evidence="2" key="1">
    <citation type="submission" date="2016-10" db="EMBL/GenBank/DDBJ databases">
        <authorList>
            <person name="Varghese N."/>
            <person name="Submissions S."/>
        </authorList>
    </citation>
    <scope>NUCLEOTIDE SEQUENCE [LARGE SCALE GENOMIC DNA]</scope>
    <source>
        <strain evidence="2">DSM 16858</strain>
    </source>
</reference>